<gene>
    <name evidence="1" type="ORF">HOLleu_11345</name>
</gene>
<dbReference type="InterPro" id="IPR051135">
    <property type="entry name" value="Gal/GlcNAc/GalNAc_ST"/>
</dbReference>
<organism evidence="1 2">
    <name type="scientific">Holothuria leucospilota</name>
    <name type="common">Black long sea cucumber</name>
    <name type="synonym">Mertensiothuria leucospilota</name>
    <dbReference type="NCBI Taxonomy" id="206669"/>
    <lineage>
        <taxon>Eukaryota</taxon>
        <taxon>Metazoa</taxon>
        <taxon>Echinodermata</taxon>
        <taxon>Eleutherozoa</taxon>
        <taxon>Echinozoa</taxon>
        <taxon>Holothuroidea</taxon>
        <taxon>Aspidochirotacea</taxon>
        <taxon>Aspidochirotida</taxon>
        <taxon>Holothuriidae</taxon>
        <taxon>Holothuria</taxon>
    </lineage>
</organism>
<keyword evidence="2" id="KW-1185">Reference proteome</keyword>
<dbReference type="AlphaFoldDB" id="A0A9Q1HFI3"/>
<dbReference type="EMBL" id="JAIZAY010000004">
    <property type="protein sequence ID" value="KAJ8044010.1"/>
    <property type="molecule type" value="Genomic_DNA"/>
</dbReference>
<dbReference type="Gene3D" id="3.40.50.300">
    <property type="entry name" value="P-loop containing nucleotide triphosphate hydrolases"/>
    <property type="match status" value="1"/>
</dbReference>
<dbReference type="GO" id="GO:0006790">
    <property type="term" value="P:sulfur compound metabolic process"/>
    <property type="evidence" value="ECO:0007669"/>
    <property type="project" value="TreeGrafter"/>
</dbReference>
<dbReference type="OrthoDB" id="6138663at2759"/>
<dbReference type="GO" id="GO:0006044">
    <property type="term" value="P:N-acetylglucosamine metabolic process"/>
    <property type="evidence" value="ECO:0007669"/>
    <property type="project" value="TreeGrafter"/>
</dbReference>
<evidence type="ECO:0000313" key="1">
    <source>
        <dbReference type="EMBL" id="KAJ8044010.1"/>
    </source>
</evidence>
<accession>A0A9Q1HFI3</accession>
<sequence length="317" mass="36028">MMSVDHFFTVSRQVKLKSTVVIISFLLILIFTVQQTERLGTTNSDAVTRNKQKSETFVIPFNTTDSKVIDHTPKVHEFSNALIKNNSALGQNGVNIFILAAMRTGSTFIGELFGQREDVFYLYEPGQALFFYFKARRLSGNFLVPSYLKLLHKIFKCDFSSSKILVDALSRRIEEGRIYKFAPALLTSNLSEGKEAPSSTSFLVSEITKICKRLPHKAVKSIRIHDINLMTHLMEQGNGNLKVIHLIRDPRGMVASRLLLDKRISKDQLFNATHLTETRAYLVPGSSWFTKRRPRRGVEGETETGSRVIQHCITRMK</sequence>
<protein>
    <submittedName>
        <fullName evidence="1">Carbohydrate sulfotransferase 1</fullName>
    </submittedName>
</protein>
<dbReference type="SUPFAM" id="SSF52540">
    <property type="entry name" value="P-loop containing nucleoside triphosphate hydrolases"/>
    <property type="match status" value="1"/>
</dbReference>
<reference evidence="1" key="1">
    <citation type="submission" date="2021-10" db="EMBL/GenBank/DDBJ databases">
        <title>Tropical sea cucumber genome reveals ecological adaptation and Cuvierian tubules defense mechanism.</title>
        <authorList>
            <person name="Chen T."/>
        </authorList>
    </citation>
    <scope>NUCLEOTIDE SEQUENCE</scope>
    <source>
        <strain evidence="1">Nanhai2018</strain>
        <tissue evidence="1">Muscle</tissue>
    </source>
</reference>
<dbReference type="InterPro" id="IPR027417">
    <property type="entry name" value="P-loop_NTPase"/>
</dbReference>
<dbReference type="Proteomes" id="UP001152320">
    <property type="component" value="Chromosome 4"/>
</dbReference>
<proteinExistence type="predicted"/>
<name>A0A9Q1HFI3_HOLLE</name>
<dbReference type="PANTHER" id="PTHR10704">
    <property type="entry name" value="CARBOHYDRATE SULFOTRANSFERASE"/>
    <property type="match status" value="1"/>
</dbReference>
<dbReference type="PANTHER" id="PTHR10704:SF44">
    <property type="entry name" value="LD35051P-RELATED"/>
    <property type="match status" value="1"/>
</dbReference>
<dbReference type="GO" id="GO:0001517">
    <property type="term" value="F:N-acetylglucosamine 6-O-sulfotransferase activity"/>
    <property type="evidence" value="ECO:0007669"/>
    <property type="project" value="TreeGrafter"/>
</dbReference>
<evidence type="ECO:0000313" key="2">
    <source>
        <dbReference type="Proteomes" id="UP001152320"/>
    </source>
</evidence>
<comment type="caution">
    <text evidence="1">The sequence shown here is derived from an EMBL/GenBank/DDBJ whole genome shotgun (WGS) entry which is preliminary data.</text>
</comment>